<organism evidence="2 3">
    <name type="scientific">Candidatus Acidiferrum panamense</name>
    <dbReference type="NCBI Taxonomy" id="2741543"/>
    <lineage>
        <taxon>Bacteria</taxon>
        <taxon>Pseudomonadati</taxon>
        <taxon>Acidobacteriota</taxon>
        <taxon>Terriglobia</taxon>
        <taxon>Candidatus Acidiferrales</taxon>
        <taxon>Candidatus Acidiferrum</taxon>
    </lineage>
</organism>
<keyword evidence="1" id="KW-0472">Membrane</keyword>
<reference evidence="2" key="1">
    <citation type="submission" date="2020-06" db="EMBL/GenBank/DDBJ databases">
        <title>Legume-microbial interactions unlock mineral nutrients during tropical forest succession.</title>
        <authorList>
            <person name="Epihov D.Z."/>
        </authorList>
    </citation>
    <scope>NUCLEOTIDE SEQUENCE [LARGE SCALE GENOMIC DNA]</scope>
    <source>
        <strain evidence="2">Pan2503</strain>
    </source>
</reference>
<evidence type="ECO:0000313" key="2">
    <source>
        <dbReference type="EMBL" id="MBA0089157.1"/>
    </source>
</evidence>
<keyword evidence="1" id="KW-0812">Transmembrane</keyword>
<name>A0A7V8NXA4_9BACT</name>
<dbReference type="AlphaFoldDB" id="A0A7V8NXA4"/>
<comment type="caution">
    <text evidence="2">The sequence shown here is derived from an EMBL/GenBank/DDBJ whole genome shotgun (WGS) entry which is preliminary data.</text>
</comment>
<keyword evidence="1" id="KW-1133">Transmembrane helix</keyword>
<dbReference type="EMBL" id="JACDQQ010002856">
    <property type="protein sequence ID" value="MBA0089157.1"/>
    <property type="molecule type" value="Genomic_DNA"/>
</dbReference>
<evidence type="ECO:0000313" key="3">
    <source>
        <dbReference type="Proteomes" id="UP000567293"/>
    </source>
</evidence>
<evidence type="ECO:0000256" key="1">
    <source>
        <dbReference type="SAM" id="Phobius"/>
    </source>
</evidence>
<protein>
    <submittedName>
        <fullName evidence="2">Uncharacterized protein</fullName>
    </submittedName>
</protein>
<accession>A0A7V8NXA4</accession>
<sequence length="53" mass="5966">MHDFVFAIGVFVFTVVGSAVTITLAVMIVKTWVSWYLAFAELRKKHHGKTNPT</sequence>
<keyword evidence="3" id="KW-1185">Reference proteome</keyword>
<proteinExistence type="predicted"/>
<feature type="transmembrane region" description="Helical" evidence="1">
    <location>
        <begin position="6"/>
        <end position="39"/>
    </location>
</feature>
<gene>
    <name evidence="2" type="ORF">HRJ53_29555</name>
</gene>
<dbReference type="Proteomes" id="UP000567293">
    <property type="component" value="Unassembled WGS sequence"/>
</dbReference>